<protein>
    <recommendedName>
        <fullName evidence="3">DUF4238 domain-containing protein</fullName>
    </recommendedName>
</protein>
<dbReference type="EMBL" id="CABFNS010000910">
    <property type="protein sequence ID" value="VUC35477.1"/>
    <property type="molecule type" value="Genomic_DNA"/>
</dbReference>
<proteinExistence type="predicted"/>
<gene>
    <name evidence="1" type="ORF">CLO192961_LOCUS411309</name>
</gene>
<evidence type="ECO:0008006" key="3">
    <source>
        <dbReference type="Google" id="ProtNLM"/>
    </source>
</evidence>
<dbReference type="InterPro" id="IPR025332">
    <property type="entry name" value="DUF4238"/>
</dbReference>
<organism evidence="1 2">
    <name type="scientific">Bionectria ochroleuca</name>
    <name type="common">Gliocladium roseum</name>
    <dbReference type="NCBI Taxonomy" id="29856"/>
    <lineage>
        <taxon>Eukaryota</taxon>
        <taxon>Fungi</taxon>
        <taxon>Dikarya</taxon>
        <taxon>Ascomycota</taxon>
        <taxon>Pezizomycotina</taxon>
        <taxon>Sordariomycetes</taxon>
        <taxon>Hypocreomycetidae</taxon>
        <taxon>Hypocreales</taxon>
        <taxon>Bionectriaceae</taxon>
        <taxon>Clonostachys</taxon>
    </lineage>
</organism>
<reference evidence="1 2" key="1">
    <citation type="submission" date="2019-06" db="EMBL/GenBank/DDBJ databases">
        <authorList>
            <person name="Broberg M."/>
        </authorList>
    </citation>
    <scope>NUCLEOTIDE SEQUENCE [LARGE SCALE GENOMIC DNA]</scope>
</reference>
<sequence length="768" mass="89428">MSVKIEYQHFIPQFLIKNFAYPFKCPQAELSGKKKCKCRHEKGKYPNDLVVNCVNLKTTPFSIDVQSVKRVFGSPGMYLDPSQPTTSQQRRIESMFSKLESQASSIFRRIVKSYEAGDGAISLTRLERDDIRKFFFLLKYRGSGFHRRFYHERASDYNENDRERLLEYMSQRGFSTPRDVWYHNIECIINLKMDVEGEWRKQLPRQMFSDDAFWFQTHVDVFYMALCTPNDMENEFILTDNCYNIFEGPNTFMKDKNTGEEHGSYHGSFHEFATISPRLVVVLRSVALLNFWEDSDPKIKKSRQELYETVYGEPFGPGWKSLLHDLPIEKATNSYSQIVGDSIFQLPGHDGKYRPNDKFTFQYYRIGPRHVQILNNLFLENADRSDTLAFKNQVTFLKTLETYISGPCESFKIAGGPDKKIRLGYLQGLETLAKQMGSQKTLLYREMSIPWASDYKLFMEKQLAYRELIDPSSGEINPLKNPRLKFFDIYKKLYEKDSKTEAGLSFQGDVTLAKKMALFHLVIEEDLARTGHLEDLGILGHLEALLEARKSLQSVFQTSNRTTYWLYLKLWRKYRFQDDDGASDMVDLIANDAVRVGPEDVFAKTANMYSEDILKNLMFTSVCQDFTLREDIGERIWLSHSEMAITLPDFLIYHYTLFLTPGSIKHCGIRKIEILAKWKERTVPQSSNFDYLALYPFLDEEERLELAIRIQVRSKFQAAMFGDAEPEALDELERVFFTFTFPTPPAECFSMPSGKIIYAKGRPEAEYY</sequence>
<dbReference type="Proteomes" id="UP000766486">
    <property type="component" value="Unassembled WGS sequence"/>
</dbReference>
<evidence type="ECO:0000313" key="1">
    <source>
        <dbReference type="EMBL" id="VUC35477.1"/>
    </source>
</evidence>
<keyword evidence="2" id="KW-1185">Reference proteome</keyword>
<comment type="caution">
    <text evidence="1">The sequence shown here is derived from an EMBL/GenBank/DDBJ whole genome shotgun (WGS) entry which is preliminary data.</text>
</comment>
<dbReference type="Pfam" id="PF14022">
    <property type="entry name" value="DUF4238"/>
    <property type="match status" value="1"/>
</dbReference>
<accession>A0ABY6UVR8</accession>
<evidence type="ECO:0000313" key="2">
    <source>
        <dbReference type="Proteomes" id="UP000766486"/>
    </source>
</evidence>
<name>A0ABY6UVR8_BIOOC</name>